<accession>A0AAV9X6Q2</accession>
<dbReference type="EMBL" id="JAVHJO010000009">
    <property type="protein sequence ID" value="KAK6537326.1"/>
    <property type="molecule type" value="Genomic_DNA"/>
</dbReference>
<dbReference type="AlphaFoldDB" id="A0AAV9X6Q2"/>
<name>A0AAV9X6Q2_9PEZI</name>
<keyword evidence="5" id="KW-1185">Reference proteome</keyword>
<dbReference type="Pfam" id="PF01757">
    <property type="entry name" value="Acyl_transf_3"/>
    <property type="match status" value="1"/>
</dbReference>
<sequence>MAQSRGYEEPTESWDLSVDDRGRRLSEDTLLRTSDYESSPERGDKVNESSGFLDYITSSTSSIPKFGTLPRIRHFLTKFFLFLIPSFISPYITGVHPPAEKLYPTAWLDGLRGIACVVVVIHHYAYGYSRDLEHPYDGRYNTMILQLPIIKLIHHGLPMVKIFYIISGFVLTVKAVKLTRVSGAIDAQALISNLSTSVWKRYLRLYIPCAISFVLCAFIVSLGLFEAVPYGTHPKWVSGLVERRPPSEGNIFNQLWWAIKDFYIFGIEVTFFDMSNTKYHTDTHLWTIPVEFRNSISLFIVVAGGCLLKRGLRVYLCLPFLTTALLYNRYWGLALFVFGYFLAELHSDILAAAATPLPTAAVEKPSTKKSILTTLLHVSMILVGMYLASYPRGMKKTKETTGFQFLIALTPRKYPLGGGKTYDHTNDFWQCVGSMMIVWALLYMPRIQKAILCNKVVQYFGKISFALYIMHGHIHRSVGYWVVVNGLKCAGIWHWDGGRGEWVVQGGRDSVYNAIIVGGFFLITFPMTVCWADVFWRAADLQSVRFLRWLETKIKRSG</sequence>
<feature type="transmembrane region" description="Helical" evidence="2">
    <location>
        <begin position="296"/>
        <end position="318"/>
    </location>
</feature>
<feature type="region of interest" description="Disordered" evidence="1">
    <location>
        <begin position="1"/>
        <end position="20"/>
    </location>
</feature>
<dbReference type="InterPro" id="IPR002656">
    <property type="entry name" value="Acyl_transf_3_dom"/>
</dbReference>
<reference evidence="4 5" key="1">
    <citation type="submission" date="2019-10" db="EMBL/GenBank/DDBJ databases">
        <authorList>
            <person name="Palmer J.M."/>
        </authorList>
    </citation>
    <scope>NUCLEOTIDE SEQUENCE [LARGE SCALE GENOMIC DNA]</scope>
    <source>
        <strain evidence="4 5">TWF694</strain>
    </source>
</reference>
<dbReference type="InterPro" id="IPR050879">
    <property type="entry name" value="Acyltransferase_3"/>
</dbReference>
<feature type="transmembrane region" description="Helical" evidence="2">
    <location>
        <begin position="205"/>
        <end position="225"/>
    </location>
</feature>
<evidence type="ECO:0000256" key="2">
    <source>
        <dbReference type="SAM" id="Phobius"/>
    </source>
</evidence>
<evidence type="ECO:0000259" key="3">
    <source>
        <dbReference type="Pfam" id="PF01757"/>
    </source>
</evidence>
<dbReference type="Proteomes" id="UP001365542">
    <property type="component" value="Unassembled WGS sequence"/>
</dbReference>
<evidence type="ECO:0000313" key="4">
    <source>
        <dbReference type="EMBL" id="KAK6537326.1"/>
    </source>
</evidence>
<feature type="transmembrane region" description="Helical" evidence="2">
    <location>
        <begin position="515"/>
        <end position="536"/>
    </location>
</feature>
<feature type="domain" description="Acyltransferase 3" evidence="3">
    <location>
        <begin position="106"/>
        <end position="493"/>
    </location>
</feature>
<keyword evidence="2" id="KW-0812">Transmembrane</keyword>
<dbReference type="PANTHER" id="PTHR23028">
    <property type="entry name" value="ACETYLTRANSFERASE"/>
    <property type="match status" value="1"/>
</dbReference>
<dbReference type="PANTHER" id="PTHR23028:SF134">
    <property type="entry name" value="PUTATIVE (AFU_ORTHOLOGUE AFUA_4G08520)-RELATED"/>
    <property type="match status" value="1"/>
</dbReference>
<feature type="transmembrane region" description="Helical" evidence="2">
    <location>
        <begin position="75"/>
        <end position="93"/>
    </location>
</feature>
<gene>
    <name evidence="4" type="ORF">TWF694_011516</name>
</gene>
<proteinExistence type="predicted"/>
<keyword evidence="2" id="KW-0472">Membrane</keyword>
<keyword evidence="2" id="KW-1133">Transmembrane helix</keyword>
<organism evidence="4 5">
    <name type="scientific">Orbilia ellipsospora</name>
    <dbReference type="NCBI Taxonomy" id="2528407"/>
    <lineage>
        <taxon>Eukaryota</taxon>
        <taxon>Fungi</taxon>
        <taxon>Dikarya</taxon>
        <taxon>Ascomycota</taxon>
        <taxon>Pezizomycotina</taxon>
        <taxon>Orbiliomycetes</taxon>
        <taxon>Orbiliales</taxon>
        <taxon>Orbiliaceae</taxon>
        <taxon>Orbilia</taxon>
    </lineage>
</organism>
<evidence type="ECO:0000256" key="1">
    <source>
        <dbReference type="SAM" id="MobiDB-lite"/>
    </source>
</evidence>
<evidence type="ECO:0000313" key="5">
    <source>
        <dbReference type="Proteomes" id="UP001365542"/>
    </source>
</evidence>
<feature type="transmembrane region" description="Helical" evidence="2">
    <location>
        <begin position="371"/>
        <end position="388"/>
    </location>
</feature>
<protein>
    <recommendedName>
        <fullName evidence="3">Acyltransferase 3 domain-containing protein</fullName>
    </recommendedName>
</protein>
<feature type="transmembrane region" description="Helical" evidence="2">
    <location>
        <begin position="478"/>
        <end position="495"/>
    </location>
</feature>
<comment type="caution">
    <text evidence="4">The sequence shown here is derived from an EMBL/GenBank/DDBJ whole genome shotgun (WGS) entry which is preliminary data.</text>
</comment>
<dbReference type="GO" id="GO:0016747">
    <property type="term" value="F:acyltransferase activity, transferring groups other than amino-acyl groups"/>
    <property type="evidence" value="ECO:0007669"/>
    <property type="project" value="InterPro"/>
</dbReference>